<dbReference type="Proteomes" id="UP000008707">
    <property type="component" value="Chromosome"/>
</dbReference>
<reference evidence="5" key="3">
    <citation type="journal article" date="2011" name="Environ. Microbiol.">
        <title>A blueprint of ectoine metabolism from the genome of the industrial producer Halomonas elongata DSM 2581(T).</title>
        <authorList>
            <person name="Schwibbert K."/>
            <person name="Marin-Sanguino A."/>
            <person name="Bagyan I."/>
            <person name="Heidrich G."/>
            <person name="Lentzen G."/>
            <person name="Seitz H."/>
            <person name="Rampp M."/>
            <person name="Schuster S.C."/>
            <person name="Klenk H.P."/>
            <person name="Pfeiffer F."/>
            <person name="Oesterhelt D."/>
            <person name="Kunte H.J."/>
        </authorList>
    </citation>
    <scope>NUCLEOTIDE SEQUENCE [LARGE SCALE GENOMIC DNA]</scope>
    <source>
        <strain evidence="5">ATCC 33173 / DSM 2581 / NBRC 15536 / NCIMB 2198 / 1H9</strain>
    </source>
</reference>
<dbReference type="Pfam" id="PF00582">
    <property type="entry name" value="Usp"/>
    <property type="match status" value="1"/>
</dbReference>
<accession>A0A1R4A4E0</accession>
<dbReference type="GeneID" id="91009456"/>
<dbReference type="InterPro" id="IPR014729">
    <property type="entry name" value="Rossmann-like_a/b/a_fold"/>
</dbReference>
<dbReference type="PANTHER" id="PTHR46268">
    <property type="entry name" value="STRESS RESPONSE PROTEIN NHAX"/>
    <property type="match status" value="1"/>
</dbReference>
<dbReference type="EMBL" id="FN869568">
    <property type="protein sequence ID" value="SJK83772.1"/>
    <property type="molecule type" value="Genomic_DNA"/>
</dbReference>
<name>A0A1R4A4E0_HALED</name>
<organism evidence="3 5">
    <name type="scientific">Halomonas elongata (strain ATCC 33173 / DSM 2581 / NBRC 15536 / NCIMB 2198 / 1H9)</name>
    <dbReference type="NCBI Taxonomy" id="768066"/>
    <lineage>
        <taxon>Bacteria</taxon>
        <taxon>Pseudomonadati</taxon>
        <taxon>Pseudomonadota</taxon>
        <taxon>Gammaproteobacteria</taxon>
        <taxon>Oceanospirillales</taxon>
        <taxon>Halomonadaceae</taxon>
        <taxon>Halomonas</taxon>
    </lineage>
</organism>
<dbReference type="SUPFAM" id="SSF52402">
    <property type="entry name" value="Adenine nucleotide alpha hydrolases-like"/>
    <property type="match status" value="1"/>
</dbReference>
<dbReference type="InterPro" id="IPR006015">
    <property type="entry name" value="Universal_stress_UspA"/>
</dbReference>
<sequence>MFQSILVPLDGSEHSQLALRVASKLLDSSGGRLILLHVPEPLEHETLLVWGVGVVPMGSTLEEREKIGRTLLDKAIEDAESQGLNSDSISSILTHGDPRQLILATAKEENVDAIVMGSRGLSDLKGLMIGSIAHRVSHSAECRVLTVH</sequence>
<evidence type="ECO:0000259" key="2">
    <source>
        <dbReference type="Pfam" id="PF00582"/>
    </source>
</evidence>
<keyword evidence="6" id="KW-1185">Reference proteome</keyword>
<dbReference type="PRINTS" id="PR01438">
    <property type="entry name" value="UNVRSLSTRESS"/>
</dbReference>
<dbReference type="KEGG" id="hel:HELO_2165A"/>
<reference evidence="3" key="2">
    <citation type="submission" date="2010-05" db="EMBL/GenBank/DDBJ databases">
        <title>Revision and reannotation of the Halomonas elongata DSM 2581(T) genome.</title>
        <authorList>
            <person name="Pfeiffer F."/>
            <person name="Bagyan I."/>
            <person name="Alfaro-Espinoza G."/>
            <person name="Zamora-Lagos M.A."/>
            <person name="Habermann B."/>
            <person name="Oesterhelt D."/>
            <person name="Kunte H.J."/>
        </authorList>
    </citation>
    <scope>NUCLEOTIDE SEQUENCE</scope>
    <source>
        <strain evidence="3">Type strain: DSM 2581</strain>
    </source>
</reference>
<reference evidence="4 6" key="4">
    <citation type="submission" date="2023-11" db="EMBL/GenBank/DDBJ databases">
        <title>MicrobeMod: A computational toolkit for identifying prokaryotic methylation and restriction-modification with nanopore sequencing.</title>
        <authorList>
            <person name="Crits-Christoph A."/>
            <person name="Kang S.C."/>
            <person name="Lee H."/>
            <person name="Ostrov N."/>
        </authorList>
    </citation>
    <scope>NUCLEOTIDE SEQUENCE [LARGE SCALE GENOMIC DNA]</scope>
    <source>
        <strain evidence="4 6">ATCC 33173</strain>
    </source>
</reference>
<comment type="similarity">
    <text evidence="1">Belongs to the universal stress protein A family.</text>
</comment>
<dbReference type="EMBL" id="CP139472">
    <property type="protein sequence ID" value="WPU48181.1"/>
    <property type="molecule type" value="Genomic_DNA"/>
</dbReference>
<evidence type="ECO:0000313" key="4">
    <source>
        <dbReference type="EMBL" id="WPU48181.1"/>
    </source>
</evidence>
<reference evidence="3" key="1">
    <citation type="journal article" date="2010" name="Environ. Microbiol.">
        <title>A blueprint of ectoine metabolism from the genome of the industrial producer Halomonas elongata DSM 2581(T).</title>
        <authorList>
            <person name="Schwibbert K."/>
            <person name="Marin-Sanguino A."/>
            <person name="Bagyan I."/>
            <person name="Heidrich G."/>
            <person name="Lentzen G."/>
            <person name="Seitz H."/>
            <person name="Rampp M."/>
            <person name="Schuster S.C."/>
            <person name="Klenk H.P."/>
            <person name="Pfeiffer F."/>
            <person name="Oesterhelt D."/>
            <person name="Kunte H.J."/>
        </authorList>
    </citation>
    <scope>NUCLEOTIDE SEQUENCE</scope>
    <source>
        <strain evidence="3">Type strain: DSM 2581</strain>
    </source>
</reference>
<gene>
    <name evidence="3" type="ORF">HELO_2165A</name>
    <name evidence="4" type="ORF">SR933_04635</name>
</gene>
<dbReference type="CDD" id="cd00293">
    <property type="entry name" value="USP-like"/>
    <property type="match status" value="1"/>
</dbReference>
<dbReference type="PANTHER" id="PTHR46268:SF6">
    <property type="entry name" value="UNIVERSAL STRESS PROTEIN UP12"/>
    <property type="match status" value="1"/>
</dbReference>
<evidence type="ECO:0000313" key="6">
    <source>
        <dbReference type="Proteomes" id="UP001322512"/>
    </source>
</evidence>
<evidence type="ECO:0000256" key="1">
    <source>
        <dbReference type="ARBA" id="ARBA00008791"/>
    </source>
</evidence>
<dbReference type="InterPro" id="IPR006016">
    <property type="entry name" value="UspA"/>
</dbReference>
<evidence type="ECO:0000313" key="3">
    <source>
        <dbReference type="EMBL" id="SJK83772.1"/>
    </source>
</evidence>
<dbReference type="RefSeq" id="WP_041601967.1">
    <property type="nucleotide sequence ID" value="NC_014532.2"/>
</dbReference>
<evidence type="ECO:0000313" key="5">
    <source>
        <dbReference type="Proteomes" id="UP000008707"/>
    </source>
</evidence>
<dbReference type="OrthoDB" id="5795499at2"/>
<protein>
    <submittedName>
        <fullName evidence="4">Universal stress protein</fullName>
    </submittedName>
    <submittedName>
        <fullName evidence="3">UspA domain protein</fullName>
    </submittedName>
</protein>
<dbReference type="Gene3D" id="3.40.50.620">
    <property type="entry name" value="HUPs"/>
    <property type="match status" value="1"/>
</dbReference>
<dbReference type="AlphaFoldDB" id="A0A1R4A4E0"/>
<feature type="domain" description="UspA" evidence="2">
    <location>
        <begin position="1"/>
        <end position="148"/>
    </location>
</feature>
<proteinExistence type="inferred from homology"/>
<dbReference type="Proteomes" id="UP001322512">
    <property type="component" value="Chromosome"/>
</dbReference>